<dbReference type="Gene3D" id="3.90.79.10">
    <property type="entry name" value="Nucleoside Triphosphate Pyrophosphohydrolase"/>
    <property type="match status" value="1"/>
</dbReference>
<dbReference type="Proteomes" id="UP000799438">
    <property type="component" value="Unassembled WGS sequence"/>
</dbReference>
<evidence type="ECO:0000259" key="3">
    <source>
        <dbReference type="PROSITE" id="PS51462"/>
    </source>
</evidence>
<dbReference type="PANTHER" id="PTHR16099">
    <property type="entry name" value="8-OXO-DGTP DIPHOSPHATES NUDT15"/>
    <property type="match status" value="1"/>
</dbReference>
<evidence type="ECO:0000256" key="1">
    <source>
        <dbReference type="ARBA" id="ARBA00022801"/>
    </source>
</evidence>
<dbReference type="SUPFAM" id="SSF55811">
    <property type="entry name" value="Nudix"/>
    <property type="match status" value="1"/>
</dbReference>
<dbReference type="PANTHER" id="PTHR16099:SF5">
    <property type="entry name" value="NUCLEOTIDE TRIPHOSPHATE DIPHOSPHATASE NUDT15"/>
    <property type="match status" value="1"/>
</dbReference>
<feature type="domain" description="Nudix hydrolase" evidence="3">
    <location>
        <begin position="8"/>
        <end position="139"/>
    </location>
</feature>
<dbReference type="GO" id="GO:0035539">
    <property type="term" value="F:8-oxo-7,8-dihydrodeoxyguanosine triphosphate pyrophosphatase activity"/>
    <property type="evidence" value="ECO:0007669"/>
    <property type="project" value="TreeGrafter"/>
</dbReference>
<keyword evidence="1 2" id="KW-0378">Hydrolase</keyword>
<evidence type="ECO:0000313" key="5">
    <source>
        <dbReference type="Proteomes" id="UP000799438"/>
    </source>
</evidence>
<dbReference type="EMBL" id="ML995478">
    <property type="protein sequence ID" value="KAF2145199.1"/>
    <property type="molecule type" value="Genomic_DNA"/>
</dbReference>
<gene>
    <name evidence="4" type="ORF">K452DRAFT_222291</name>
</gene>
<keyword evidence="5" id="KW-1185">Reference proteome</keyword>
<name>A0A6A6BM50_9PEZI</name>
<organism evidence="4 5">
    <name type="scientific">Aplosporella prunicola CBS 121167</name>
    <dbReference type="NCBI Taxonomy" id="1176127"/>
    <lineage>
        <taxon>Eukaryota</taxon>
        <taxon>Fungi</taxon>
        <taxon>Dikarya</taxon>
        <taxon>Ascomycota</taxon>
        <taxon>Pezizomycotina</taxon>
        <taxon>Dothideomycetes</taxon>
        <taxon>Dothideomycetes incertae sedis</taxon>
        <taxon>Botryosphaeriales</taxon>
        <taxon>Aplosporellaceae</taxon>
        <taxon>Aplosporella</taxon>
    </lineage>
</organism>
<dbReference type="RefSeq" id="XP_033400911.1">
    <property type="nucleotide sequence ID" value="XM_033536552.1"/>
</dbReference>
<dbReference type="CDD" id="cd04678">
    <property type="entry name" value="NUDIX_MTH2_Nudt15"/>
    <property type="match status" value="1"/>
</dbReference>
<comment type="similarity">
    <text evidence="2">Belongs to the Nudix hydrolase family.</text>
</comment>
<dbReference type="InterPro" id="IPR020476">
    <property type="entry name" value="Nudix_hydrolase"/>
</dbReference>
<dbReference type="FunFam" id="3.90.79.10:FF:000060">
    <property type="entry name" value="Nudix hydrolase 1"/>
    <property type="match status" value="1"/>
</dbReference>
<dbReference type="InterPro" id="IPR020084">
    <property type="entry name" value="NUDIX_hydrolase_CS"/>
</dbReference>
<dbReference type="GO" id="GO:0006203">
    <property type="term" value="P:dGTP catabolic process"/>
    <property type="evidence" value="ECO:0007669"/>
    <property type="project" value="TreeGrafter"/>
</dbReference>
<dbReference type="PROSITE" id="PS00893">
    <property type="entry name" value="NUDIX_BOX"/>
    <property type="match status" value="1"/>
</dbReference>
<protein>
    <recommendedName>
        <fullName evidence="3">Nudix hydrolase domain-containing protein</fullName>
    </recommendedName>
</protein>
<dbReference type="InterPro" id="IPR000086">
    <property type="entry name" value="NUDIX_hydrolase_dom"/>
</dbReference>
<dbReference type="Pfam" id="PF00293">
    <property type="entry name" value="NUDIX"/>
    <property type="match status" value="1"/>
</dbReference>
<sequence>MASALIKEPKVGVGVFVFNDRGQFVIGQRKGAHGAGTWALPGGHLEYGETFETCAARETLEETGLSTTVVKFLTATNNIMRGDDAHYVTIFMTAKIHGDKTEPELLEPEKCESWQWITWEELSSWAETHKNALKEGRSSTRKLFLPLLDLFEHRVGINPTHSI</sequence>
<dbReference type="OrthoDB" id="447842at2759"/>
<dbReference type="GO" id="GO:0005829">
    <property type="term" value="C:cytosol"/>
    <property type="evidence" value="ECO:0007669"/>
    <property type="project" value="TreeGrafter"/>
</dbReference>
<proteinExistence type="inferred from homology"/>
<dbReference type="PRINTS" id="PR00502">
    <property type="entry name" value="NUDIXFAMILY"/>
</dbReference>
<dbReference type="AlphaFoldDB" id="A0A6A6BM50"/>
<dbReference type="GeneID" id="54294048"/>
<dbReference type="InterPro" id="IPR015797">
    <property type="entry name" value="NUDIX_hydrolase-like_dom_sf"/>
</dbReference>
<evidence type="ECO:0000313" key="4">
    <source>
        <dbReference type="EMBL" id="KAF2145199.1"/>
    </source>
</evidence>
<evidence type="ECO:0000256" key="2">
    <source>
        <dbReference type="RuleBase" id="RU003476"/>
    </source>
</evidence>
<dbReference type="PROSITE" id="PS51462">
    <property type="entry name" value="NUDIX"/>
    <property type="match status" value="1"/>
</dbReference>
<reference evidence="4" key="1">
    <citation type="journal article" date="2020" name="Stud. Mycol.">
        <title>101 Dothideomycetes genomes: a test case for predicting lifestyles and emergence of pathogens.</title>
        <authorList>
            <person name="Haridas S."/>
            <person name="Albert R."/>
            <person name="Binder M."/>
            <person name="Bloem J."/>
            <person name="Labutti K."/>
            <person name="Salamov A."/>
            <person name="Andreopoulos B."/>
            <person name="Baker S."/>
            <person name="Barry K."/>
            <person name="Bills G."/>
            <person name="Bluhm B."/>
            <person name="Cannon C."/>
            <person name="Castanera R."/>
            <person name="Culley D."/>
            <person name="Daum C."/>
            <person name="Ezra D."/>
            <person name="Gonzalez J."/>
            <person name="Henrissat B."/>
            <person name="Kuo A."/>
            <person name="Liang C."/>
            <person name="Lipzen A."/>
            <person name="Lutzoni F."/>
            <person name="Magnuson J."/>
            <person name="Mondo S."/>
            <person name="Nolan M."/>
            <person name="Ohm R."/>
            <person name="Pangilinan J."/>
            <person name="Park H.-J."/>
            <person name="Ramirez L."/>
            <person name="Alfaro M."/>
            <person name="Sun H."/>
            <person name="Tritt A."/>
            <person name="Yoshinaga Y."/>
            <person name="Zwiers L.-H."/>
            <person name="Turgeon B."/>
            <person name="Goodwin S."/>
            <person name="Spatafora J."/>
            <person name="Crous P."/>
            <person name="Grigoriev I."/>
        </authorList>
    </citation>
    <scope>NUCLEOTIDE SEQUENCE</scope>
    <source>
        <strain evidence="4">CBS 121167</strain>
    </source>
</reference>
<accession>A0A6A6BM50</accession>